<evidence type="ECO:0000256" key="2">
    <source>
        <dbReference type="ARBA" id="ARBA00007269"/>
    </source>
</evidence>
<dbReference type="OrthoDB" id="6512771at2759"/>
<feature type="compositionally biased region" description="Basic and acidic residues" evidence="10">
    <location>
        <begin position="169"/>
        <end position="180"/>
    </location>
</feature>
<feature type="compositionally biased region" description="Polar residues" evidence="10">
    <location>
        <begin position="118"/>
        <end position="132"/>
    </location>
</feature>
<dbReference type="Gene3D" id="3.30.1370.50">
    <property type="entry name" value="R3H-like domain"/>
    <property type="match status" value="1"/>
</dbReference>
<keyword evidence="5" id="KW-0863">Zinc-finger</keyword>
<dbReference type="PANTHER" id="PTHR12360:SF12">
    <property type="entry name" value="TRANSCRIPTIONAL REPRESSOR NF-X1"/>
    <property type="match status" value="1"/>
</dbReference>
<protein>
    <recommendedName>
        <fullName evidence="11">R3H domain-containing protein</fullName>
    </recommendedName>
</protein>
<dbReference type="SMART" id="SM00438">
    <property type="entry name" value="ZnF_NFX"/>
    <property type="match status" value="9"/>
</dbReference>
<evidence type="ECO:0000259" key="11">
    <source>
        <dbReference type="PROSITE" id="PS51061"/>
    </source>
</evidence>
<evidence type="ECO:0000256" key="6">
    <source>
        <dbReference type="ARBA" id="ARBA00022833"/>
    </source>
</evidence>
<dbReference type="InterPro" id="IPR000967">
    <property type="entry name" value="Znf_NFX1"/>
</dbReference>
<evidence type="ECO:0000256" key="10">
    <source>
        <dbReference type="SAM" id="MobiDB-lite"/>
    </source>
</evidence>
<dbReference type="InParanoid" id="A0A2T3AMA2"/>
<evidence type="ECO:0000313" key="12">
    <source>
        <dbReference type="EMBL" id="PSS03546.1"/>
    </source>
</evidence>
<keyword evidence="7" id="KW-0805">Transcription regulation</keyword>
<keyword evidence="9" id="KW-0539">Nucleus</keyword>
<feature type="compositionally biased region" description="Polar residues" evidence="10">
    <location>
        <begin position="63"/>
        <end position="77"/>
    </location>
</feature>
<feature type="compositionally biased region" description="Basic residues" evidence="10">
    <location>
        <begin position="88"/>
        <end position="98"/>
    </location>
</feature>
<dbReference type="STRING" id="2025994.A0A2T3AMA2"/>
<name>A0A2T3AMA2_9PEZI</name>
<dbReference type="FunFam" id="3.30.1370.50:FF:000006">
    <property type="entry name" value="NF-X1 finger transcription factor"/>
    <property type="match status" value="1"/>
</dbReference>
<evidence type="ECO:0000256" key="5">
    <source>
        <dbReference type="ARBA" id="ARBA00022771"/>
    </source>
</evidence>
<evidence type="ECO:0000256" key="4">
    <source>
        <dbReference type="ARBA" id="ARBA00022737"/>
    </source>
</evidence>
<accession>A0A2T3AMA2</accession>
<dbReference type="SMART" id="SM00393">
    <property type="entry name" value="R3H"/>
    <property type="match status" value="1"/>
</dbReference>
<comment type="similarity">
    <text evidence="2">Belongs to the NFX1 family.</text>
</comment>
<sequence length="1163" mass="127375">MADAEVSISTASHAPRQGGASQASRRGRPGRPRGRGAPGRGLGRGRGGHAPLRGAVTTHETEQLPSGTPNDRNSTIPRETEGPNSRGGRGKRSGRGRGRGGSSGHETQIAPRRAFGGQLTSTAAQDGSQDVQGLSGDAPEFVPGQAVQPRSRQQPKTKHASQPRARRASKSEAPDLPTRIHEDIDNGQYECVICSSEVVRSSRIWTCTVCWTVTHHHCTKKWFKSQMENDKQPQGAEPTWRCPGCNSKLTEDPGSYHCWCGKDINPRSTPGLPPHSCGQTCSKPRGTCPHPCGLMCHSGPCPPCALMGPIQSCYCGKNTSQKRCIDTDYTRGFSCDEICADLLPCGEHVCPQKCHSGVCGACEIMVPATCYCGKETKEIPCEQRDEVLESFNYGQVEDSATPNWFEGSFTCQTVCTRKFDCGVHQCQKGCHPYDEKAAHCPLSPDVVTHCPCGKTPLAEIMPEPRQFCSDKVEHCSKKCGKTLVCGHECPDVCHTGRCRPCWQKTEIDCRCSRTTVSTICHGVPYEEIVRPECPRVCRAVLNCKRHSCDARCCPGEKRAAKRQANKRRAGGLAQEDVEDEHICTRTCNRLLKCGKHFCQQLCHKGPCPSCLEAIFEEITCSCGHTTLYPPLPCGTRVPQCRFPCTRGRACGHPQVEHQCHPDEVECPKCPFLVEKVCICGKETLRNQPCWFAEARCGRPCGKRLKCGTHYCKLLCHRGDCEDANVPGSRCTQPCGKPRESCGHEDLDQCHAPFECKEERPCQSETFITCDCQRRKQKVKCLSTHLEPRGPQREPLKCDDVCLRQKRNRQLAEALNVDPDHTDDHIPYQDTTLKYYRDNVDWAQQQEREFRVFAESSTKNMRFKPMKPHQRQFLHLLAEDYGFDSESQDPDPHRHVSIFKGPRFVSAPRKTLMQCLRILKATVPARTAPAVAAATASASTKSPLQLFNALLLTKPRFGLTVEEVEIALKSDLSAVTAANPGLTFTTTFLPSEEVLIKSVTKTTVANIASGTLNPTQLESLLTTLKPKLAKAVATHGLAAGVILCAADVASLVTRREGNDGGNGAAGGWSTVASRGAARPRQWAPAAAVVQPKQTGFVALRKLGMKKVLQPEPEPGAEVDSEPEKQPQTLAQTQPEQESEETKTEDGEGEVEAAVEPGLAQSSAE</sequence>
<dbReference type="Pfam" id="PF01422">
    <property type="entry name" value="zf-NF-X1"/>
    <property type="match status" value="5"/>
</dbReference>
<dbReference type="AlphaFoldDB" id="A0A2T3AMA2"/>
<feature type="region of interest" description="Disordered" evidence="10">
    <location>
        <begin position="1108"/>
        <end position="1163"/>
    </location>
</feature>
<dbReference type="SUPFAM" id="SSF82708">
    <property type="entry name" value="R3H domain"/>
    <property type="match status" value="1"/>
</dbReference>
<evidence type="ECO:0000256" key="9">
    <source>
        <dbReference type="ARBA" id="ARBA00023242"/>
    </source>
</evidence>
<keyword evidence="3" id="KW-0479">Metal-binding</keyword>
<dbReference type="InterPro" id="IPR036867">
    <property type="entry name" value="R3H_dom_sf"/>
</dbReference>
<dbReference type="EMBL" id="KZ678374">
    <property type="protein sequence ID" value="PSS03546.1"/>
    <property type="molecule type" value="Genomic_DNA"/>
</dbReference>
<evidence type="ECO:0000256" key="3">
    <source>
        <dbReference type="ARBA" id="ARBA00022723"/>
    </source>
</evidence>
<evidence type="ECO:0000313" key="13">
    <source>
        <dbReference type="Proteomes" id="UP000241462"/>
    </source>
</evidence>
<dbReference type="InterPro" id="IPR001374">
    <property type="entry name" value="R3H_dom"/>
</dbReference>
<comment type="subcellular location">
    <subcellularLocation>
        <location evidence="1">Nucleus</location>
    </subcellularLocation>
</comment>
<proteinExistence type="inferred from homology"/>
<dbReference type="CDD" id="cd06008">
    <property type="entry name" value="NF-X1-zinc-finger"/>
    <property type="match status" value="5"/>
</dbReference>
<reference evidence="12 13" key="1">
    <citation type="journal article" date="2018" name="Mycol. Prog.">
        <title>Coniella lustricola, a new species from submerged detritus.</title>
        <authorList>
            <person name="Raudabaugh D.B."/>
            <person name="Iturriaga T."/>
            <person name="Carver A."/>
            <person name="Mondo S."/>
            <person name="Pangilinan J."/>
            <person name="Lipzen A."/>
            <person name="He G."/>
            <person name="Amirebrahimi M."/>
            <person name="Grigoriev I.V."/>
            <person name="Miller A.N."/>
        </authorList>
    </citation>
    <scope>NUCLEOTIDE SEQUENCE [LARGE SCALE GENOMIC DNA]</scope>
    <source>
        <strain evidence="12 13">B22-T-1</strain>
    </source>
</reference>
<feature type="region of interest" description="Disordered" evidence="10">
    <location>
        <begin position="1"/>
        <end position="180"/>
    </location>
</feature>
<dbReference type="InterPro" id="IPR034078">
    <property type="entry name" value="NFX1_fam"/>
</dbReference>
<dbReference type="PROSITE" id="PS51061">
    <property type="entry name" value="R3H"/>
    <property type="match status" value="1"/>
</dbReference>
<evidence type="ECO:0000256" key="8">
    <source>
        <dbReference type="ARBA" id="ARBA00023163"/>
    </source>
</evidence>
<dbReference type="GO" id="GO:0008270">
    <property type="term" value="F:zinc ion binding"/>
    <property type="evidence" value="ECO:0007669"/>
    <property type="project" value="UniProtKB-KW"/>
</dbReference>
<dbReference type="Proteomes" id="UP000241462">
    <property type="component" value="Unassembled WGS sequence"/>
</dbReference>
<feature type="compositionally biased region" description="Basic residues" evidence="10">
    <location>
        <begin position="25"/>
        <end position="34"/>
    </location>
</feature>
<dbReference type="GO" id="GO:0000981">
    <property type="term" value="F:DNA-binding transcription factor activity, RNA polymerase II-specific"/>
    <property type="evidence" value="ECO:0007669"/>
    <property type="project" value="TreeGrafter"/>
</dbReference>
<dbReference type="GO" id="GO:0005634">
    <property type="term" value="C:nucleus"/>
    <property type="evidence" value="ECO:0007669"/>
    <property type="project" value="UniProtKB-SubCell"/>
</dbReference>
<feature type="compositionally biased region" description="Polar residues" evidence="10">
    <location>
        <begin position="1124"/>
        <end position="1134"/>
    </location>
</feature>
<dbReference type="FunCoup" id="A0A2T3AMA2">
    <property type="interactions" value="975"/>
</dbReference>
<evidence type="ECO:0000256" key="7">
    <source>
        <dbReference type="ARBA" id="ARBA00023015"/>
    </source>
</evidence>
<gene>
    <name evidence="12" type="ORF">BD289DRAFT_400559</name>
</gene>
<feature type="compositionally biased region" description="Basic residues" evidence="10">
    <location>
        <begin position="153"/>
        <end position="168"/>
    </location>
</feature>
<dbReference type="GO" id="GO:0000122">
    <property type="term" value="P:negative regulation of transcription by RNA polymerase II"/>
    <property type="evidence" value="ECO:0007669"/>
    <property type="project" value="TreeGrafter"/>
</dbReference>
<feature type="compositionally biased region" description="Gly residues" evidence="10">
    <location>
        <begin position="36"/>
        <end position="45"/>
    </location>
</feature>
<keyword evidence="13" id="KW-1185">Reference proteome</keyword>
<keyword evidence="6" id="KW-0862">Zinc</keyword>
<feature type="domain" description="R3H" evidence="11">
    <location>
        <begin position="839"/>
        <end position="901"/>
    </location>
</feature>
<dbReference type="Pfam" id="PF01424">
    <property type="entry name" value="R3H"/>
    <property type="match status" value="1"/>
</dbReference>
<dbReference type="PANTHER" id="PTHR12360">
    <property type="entry name" value="NUCLEAR TRANSCRIPTION FACTOR, X-BOX BINDING 1 NFX1"/>
    <property type="match status" value="1"/>
</dbReference>
<dbReference type="GO" id="GO:0000977">
    <property type="term" value="F:RNA polymerase II transcription regulatory region sequence-specific DNA binding"/>
    <property type="evidence" value="ECO:0007669"/>
    <property type="project" value="TreeGrafter"/>
</dbReference>
<organism evidence="12 13">
    <name type="scientific">Coniella lustricola</name>
    <dbReference type="NCBI Taxonomy" id="2025994"/>
    <lineage>
        <taxon>Eukaryota</taxon>
        <taxon>Fungi</taxon>
        <taxon>Dikarya</taxon>
        <taxon>Ascomycota</taxon>
        <taxon>Pezizomycotina</taxon>
        <taxon>Sordariomycetes</taxon>
        <taxon>Sordariomycetidae</taxon>
        <taxon>Diaporthales</taxon>
        <taxon>Schizoparmaceae</taxon>
        <taxon>Coniella</taxon>
    </lineage>
</organism>
<keyword evidence="8" id="KW-0804">Transcription</keyword>
<keyword evidence="4" id="KW-0677">Repeat</keyword>
<evidence type="ECO:0000256" key="1">
    <source>
        <dbReference type="ARBA" id="ARBA00004123"/>
    </source>
</evidence>